<reference evidence="1" key="1">
    <citation type="submission" date="2015-11" db="EMBL/GenBank/DDBJ databases">
        <title>De novo transcriptome assembly of four potential Pierce s Disease insect vectors from Arizona vineyards.</title>
        <authorList>
            <person name="Tassone E.E."/>
        </authorList>
    </citation>
    <scope>NUCLEOTIDE SEQUENCE</scope>
</reference>
<proteinExistence type="predicted"/>
<protein>
    <submittedName>
        <fullName evidence="1">Uncharacterized protein</fullName>
    </submittedName>
</protein>
<organism evidence="1">
    <name type="scientific">Homalodisca liturata</name>
    <dbReference type="NCBI Taxonomy" id="320908"/>
    <lineage>
        <taxon>Eukaryota</taxon>
        <taxon>Metazoa</taxon>
        <taxon>Ecdysozoa</taxon>
        <taxon>Arthropoda</taxon>
        <taxon>Hexapoda</taxon>
        <taxon>Insecta</taxon>
        <taxon>Pterygota</taxon>
        <taxon>Neoptera</taxon>
        <taxon>Paraneoptera</taxon>
        <taxon>Hemiptera</taxon>
        <taxon>Auchenorrhyncha</taxon>
        <taxon>Membracoidea</taxon>
        <taxon>Cicadellidae</taxon>
        <taxon>Cicadellinae</taxon>
        <taxon>Proconiini</taxon>
        <taxon>Homalodisca</taxon>
    </lineage>
</organism>
<name>A0A1B6HVZ1_9HEMI</name>
<dbReference type="AlphaFoldDB" id="A0A1B6HVZ1"/>
<sequence>MEPVLLTEQETTGSKSHSMCPLCCGCPCHAHSVMSGSSVPRSYIPLVSEDLVFHSTQQVKVPAVLFLPKKHKIQKNQVIMTTTAVKELRDPNWILDRRNSGKLFWRRDSGGERKRVKFRCDVEVLEYLRAEAERSHEHDWSDEEDDDGHSWGRRTWEEEIPPPSSLWGGVCIFVIAAVLTYQWFSV</sequence>
<dbReference type="EMBL" id="GECU01028873">
    <property type="protein sequence ID" value="JAS78833.1"/>
    <property type="molecule type" value="Transcribed_RNA"/>
</dbReference>
<evidence type="ECO:0000313" key="1">
    <source>
        <dbReference type="EMBL" id="JAS78833.1"/>
    </source>
</evidence>
<accession>A0A1B6HVZ1</accession>
<gene>
    <name evidence="1" type="ORF">g.46348</name>
</gene>